<evidence type="ECO:0000313" key="2">
    <source>
        <dbReference type="EMBL" id="MDZ5492622.1"/>
    </source>
</evidence>
<keyword evidence="1" id="KW-1133">Transmembrane helix</keyword>
<comment type="caution">
    <text evidence="2">The sequence shown here is derived from an EMBL/GenBank/DDBJ whole genome shotgun (WGS) entry which is preliminary data.</text>
</comment>
<keyword evidence="3" id="KW-1185">Reference proteome</keyword>
<accession>A0ABU5JJ11</accession>
<feature type="transmembrane region" description="Helical" evidence="1">
    <location>
        <begin position="90"/>
        <end position="115"/>
    </location>
</feature>
<feature type="transmembrane region" description="Helical" evidence="1">
    <location>
        <begin position="169"/>
        <end position="191"/>
    </location>
</feature>
<evidence type="ECO:0000313" key="3">
    <source>
        <dbReference type="Proteomes" id="UP001290101"/>
    </source>
</evidence>
<dbReference type="RefSeq" id="WP_322442349.1">
    <property type="nucleotide sequence ID" value="NZ_JAXOTQ010000034.1"/>
</dbReference>
<proteinExistence type="predicted"/>
<organism evidence="2 3">
    <name type="scientific">Micromonospora sicca</name>
    <dbReference type="NCBI Taxonomy" id="2202420"/>
    <lineage>
        <taxon>Bacteria</taxon>
        <taxon>Bacillati</taxon>
        <taxon>Actinomycetota</taxon>
        <taxon>Actinomycetes</taxon>
        <taxon>Micromonosporales</taxon>
        <taxon>Micromonosporaceae</taxon>
        <taxon>Micromonospora</taxon>
    </lineage>
</organism>
<name>A0ABU5JJ11_9ACTN</name>
<feature type="transmembrane region" description="Helical" evidence="1">
    <location>
        <begin position="203"/>
        <end position="224"/>
    </location>
</feature>
<gene>
    <name evidence="2" type="ORF">U2F25_24655</name>
</gene>
<dbReference type="EMBL" id="JAXOTQ010000034">
    <property type="protein sequence ID" value="MDZ5492622.1"/>
    <property type="molecule type" value="Genomic_DNA"/>
</dbReference>
<feature type="transmembrane region" description="Helical" evidence="1">
    <location>
        <begin position="135"/>
        <end position="157"/>
    </location>
</feature>
<feature type="transmembrane region" description="Helical" evidence="1">
    <location>
        <begin position="55"/>
        <end position="78"/>
    </location>
</feature>
<keyword evidence="1" id="KW-0812">Transmembrane</keyword>
<evidence type="ECO:0008006" key="4">
    <source>
        <dbReference type="Google" id="ProtNLM"/>
    </source>
</evidence>
<sequence>MELSRTPARWVGGLGVAWVVIFLGSVGGLQGEPPASDAPLAELRDFFADNGTRYLVGDFLAGTAFMLLFIPFIVFLPRGLGIAESAWSRMAAVGAAALVAVGGMATSFLDAVAIVKGDPRIDDGALTALLQANSAGIALIGLPAALVTLSIAGMLQTPGALWTAGRPTGVLRATAILGWIATVLLVVGAAFPIDDNPRGPLWTVRFSSFVGLALLVLVTSILVLTRRPDAPAIAAGRSGAAVGARD</sequence>
<keyword evidence="1" id="KW-0472">Membrane</keyword>
<evidence type="ECO:0000256" key="1">
    <source>
        <dbReference type="SAM" id="Phobius"/>
    </source>
</evidence>
<reference evidence="2 3" key="1">
    <citation type="submission" date="2023-12" db="EMBL/GenBank/DDBJ databases">
        <title>Micromonospora sp. nov., isolated from Atacama Desert.</title>
        <authorList>
            <person name="Carro L."/>
            <person name="Golinska P."/>
            <person name="Klenk H.-P."/>
            <person name="Goodfellow M."/>
        </authorList>
    </citation>
    <scope>NUCLEOTIDE SEQUENCE [LARGE SCALE GENOMIC DNA]</scope>
    <source>
        <strain evidence="2 3">4G53</strain>
    </source>
</reference>
<protein>
    <recommendedName>
        <fullName evidence="4">DUF4386 family protein</fullName>
    </recommendedName>
</protein>
<dbReference type="Proteomes" id="UP001290101">
    <property type="component" value="Unassembled WGS sequence"/>
</dbReference>